<dbReference type="eggNOG" id="ENOG502SUWY">
    <property type="taxonomic scope" value="Eukaryota"/>
</dbReference>
<dbReference type="PANTHER" id="PTHR42470:SF1">
    <property type="entry name" value="VAST DOMAIN-CONTAINING PROTEIN"/>
    <property type="match status" value="1"/>
</dbReference>
<sequence>MKRARCESNSAARQGCTFAQNSMPENVERGYTGKHRRLASKPTPPSRTLSSSDVVQPPQTCQQVDWATRAQSIAAWISTIPSYSESAGSSTGNTTQASDTMSDSSRLRNKKTQIRSRSCSPNKKSSQYRNTVLKPTKIFVDVVHTLPPDIEALLPSGLRNLLDLPHSLPTSVTTNTEDSEKSAWTRELAENVRQLAAVYRDECRELAGKPGSEPEYRTHLYGDVVEKLARFSPWRRTLMANCSDKSWLTGLKPPALTPILSLPWPSLAARPQENMLQEFTPASLNSNIMRVVPSSEPSNLASPPTCTEASESSVSNLDNTITTPKPDITVGISREAFSDDHANLLEYWQASNLVFSDPHATQGDMRCPFLIIEAKGLVTHGNLIGAQNQAAGGGACAIRLLASLAAQDPKVDAPRIVFSCTTEGAIHELWIHFQMADENHSKQHMACLGAWRTTLDRHANEFVAALALIFSWGVDVFYPQIKQVLDRVLDANRVAS</sequence>
<dbReference type="OrthoDB" id="5372703at2759"/>
<dbReference type="InParanoid" id="E4ZPQ2"/>
<reference evidence="4" key="1">
    <citation type="journal article" date="2011" name="Nat. Commun.">
        <title>Effector diversification within compartments of the Leptosphaeria maculans genome affected by Repeat-Induced Point mutations.</title>
        <authorList>
            <person name="Rouxel T."/>
            <person name="Grandaubert J."/>
            <person name="Hane J.K."/>
            <person name="Hoede C."/>
            <person name="van de Wouw A.P."/>
            <person name="Couloux A."/>
            <person name="Dominguez V."/>
            <person name="Anthouard V."/>
            <person name="Bally P."/>
            <person name="Bourras S."/>
            <person name="Cozijnsen A.J."/>
            <person name="Ciuffetti L.M."/>
            <person name="Degrave A."/>
            <person name="Dilmaghani A."/>
            <person name="Duret L."/>
            <person name="Fudal I."/>
            <person name="Goodwin S.B."/>
            <person name="Gout L."/>
            <person name="Glaser N."/>
            <person name="Linglin J."/>
            <person name="Kema G.H.J."/>
            <person name="Lapalu N."/>
            <person name="Lawrence C.B."/>
            <person name="May K."/>
            <person name="Meyer M."/>
            <person name="Ollivier B."/>
            <person name="Poulain J."/>
            <person name="Schoch C.L."/>
            <person name="Simon A."/>
            <person name="Spatafora J.W."/>
            <person name="Stachowiak A."/>
            <person name="Turgeon B.G."/>
            <person name="Tyler B.M."/>
            <person name="Vincent D."/>
            <person name="Weissenbach J."/>
            <person name="Amselem J."/>
            <person name="Quesneville H."/>
            <person name="Oliver R.P."/>
            <person name="Wincker P."/>
            <person name="Balesdent M.-H."/>
            <person name="Howlett B.J."/>
        </authorList>
    </citation>
    <scope>NUCLEOTIDE SEQUENCE [LARGE SCALE GENOMIC DNA]</scope>
    <source>
        <strain evidence="4">JN3 / isolate v23.1.3 / race Av1-4-5-6-7-8</strain>
    </source>
</reference>
<dbReference type="PANTHER" id="PTHR42470">
    <property type="entry name" value="VAST DOMAIN-CONTAINING PROTEIN"/>
    <property type="match status" value="1"/>
</dbReference>
<feature type="region of interest" description="Disordered" evidence="1">
    <location>
        <begin position="83"/>
        <end position="127"/>
    </location>
</feature>
<dbReference type="HOGENOM" id="CLU_549890_0_0_1"/>
<dbReference type="InterPro" id="IPR057684">
    <property type="entry name" value="DUF7924"/>
</dbReference>
<feature type="compositionally biased region" description="Polar residues" evidence="1">
    <location>
        <begin position="115"/>
        <end position="127"/>
    </location>
</feature>
<accession>E4ZPQ2</accession>
<evidence type="ECO:0000313" key="3">
    <source>
        <dbReference type="EMBL" id="CBX93437.1"/>
    </source>
</evidence>
<gene>
    <name evidence="3" type="ORF">LEMA_P043380.1</name>
</gene>
<feature type="region of interest" description="Disordered" evidence="1">
    <location>
        <begin position="20"/>
        <end position="59"/>
    </location>
</feature>
<protein>
    <recommendedName>
        <fullName evidence="2">DUF7924 domain-containing protein</fullName>
    </recommendedName>
</protein>
<dbReference type="AlphaFoldDB" id="E4ZPQ2"/>
<organism evidence="4">
    <name type="scientific">Leptosphaeria maculans (strain JN3 / isolate v23.1.3 / race Av1-4-5-6-7-8)</name>
    <name type="common">Blackleg fungus</name>
    <name type="synonym">Phoma lingam</name>
    <dbReference type="NCBI Taxonomy" id="985895"/>
    <lineage>
        <taxon>Eukaryota</taxon>
        <taxon>Fungi</taxon>
        <taxon>Dikarya</taxon>
        <taxon>Ascomycota</taxon>
        <taxon>Pezizomycotina</taxon>
        <taxon>Dothideomycetes</taxon>
        <taxon>Pleosporomycetidae</taxon>
        <taxon>Pleosporales</taxon>
        <taxon>Pleosporineae</taxon>
        <taxon>Leptosphaeriaceae</taxon>
        <taxon>Plenodomus</taxon>
        <taxon>Plenodomus lingam/Leptosphaeria maculans species complex</taxon>
    </lineage>
</organism>
<evidence type="ECO:0000259" key="2">
    <source>
        <dbReference type="Pfam" id="PF25545"/>
    </source>
</evidence>
<name>E4ZPQ2_LEPMJ</name>
<keyword evidence="4" id="KW-1185">Reference proteome</keyword>
<feature type="region of interest" description="Disordered" evidence="1">
    <location>
        <begin position="294"/>
        <end position="320"/>
    </location>
</feature>
<proteinExistence type="predicted"/>
<dbReference type="OMA" id="HELWIHF"/>
<feature type="compositionally biased region" description="Polar residues" evidence="1">
    <location>
        <begin position="83"/>
        <end position="104"/>
    </location>
</feature>
<evidence type="ECO:0000256" key="1">
    <source>
        <dbReference type="SAM" id="MobiDB-lite"/>
    </source>
</evidence>
<dbReference type="RefSeq" id="XP_003836802.1">
    <property type="nucleotide sequence ID" value="XM_003836754.1"/>
</dbReference>
<dbReference type="Pfam" id="PF25545">
    <property type="entry name" value="DUF7924"/>
    <property type="match status" value="1"/>
</dbReference>
<dbReference type="GeneID" id="13287357"/>
<feature type="domain" description="DUF7924" evidence="2">
    <location>
        <begin position="308"/>
        <end position="484"/>
    </location>
</feature>
<dbReference type="VEuPathDB" id="FungiDB:LEMA_P043380.1"/>
<dbReference type="EMBL" id="FP929105">
    <property type="protein sequence ID" value="CBX93437.1"/>
    <property type="molecule type" value="Genomic_DNA"/>
</dbReference>
<dbReference type="Proteomes" id="UP000002668">
    <property type="component" value="Genome"/>
</dbReference>
<evidence type="ECO:0000313" key="4">
    <source>
        <dbReference type="Proteomes" id="UP000002668"/>
    </source>
</evidence>
<feature type="compositionally biased region" description="Polar residues" evidence="1">
    <location>
        <begin position="295"/>
        <end position="320"/>
    </location>
</feature>
<feature type="compositionally biased region" description="Polar residues" evidence="1">
    <location>
        <begin position="46"/>
        <end position="59"/>
    </location>
</feature>
<dbReference type="STRING" id="985895.E4ZPQ2"/>